<dbReference type="RefSeq" id="WP_166176953.1">
    <property type="nucleotide sequence ID" value="NZ_CP045119.1"/>
</dbReference>
<name>A0A6G8QAN4_9ACTN</name>
<proteinExistence type="predicted"/>
<feature type="domain" description="DUF4126" evidence="1">
    <location>
        <begin position="19"/>
        <end position="158"/>
    </location>
</feature>
<sequence length="167" mass="16614">MPKHKNDLVIEVTPEALKAAALAAISGLRSMAGPALLSRAATRGEVPGIGNTPFAGLGSDGVSAALQALMLGEMAGDKTPFVPSRVSAGPLFGRALSGALVGSALFVSGGRRGVPGALLGAASALGGVYAADRLRSATTQGLGLPDPVFGLIEDGLILLGGSRLFRR</sequence>
<dbReference type="AlphaFoldDB" id="A0A6G8QAN4"/>
<accession>A0A6G8QAN4</accession>
<keyword evidence="3" id="KW-1185">Reference proteome</keyword>
<organism evidence="2 3">
    <name type="scientific">Rubrobacter tropicus</name>
    <dbReference type="NCBI Taxonomy" id="2653851"/>
    <lineage>
        <taxon>Bacteria</taxon>
        <taxon>Bacillati</taxon>
        <taxon>Actinomycetota</taxon>
        <taxon>Rubrobacteria</taxon>
        <taxon>Rubrobacterales</taxon>
        <taxon>Rubrobacteraceae</taxon>
        <taxon>Rubrobacter</taxon>
    </lineage>
</organism>
<dbReference type="Proteomes" id="UP000501452">
    <property type="component" value="Chromosome"/>
</dbReference>
<protein>
    <submittedName>
        <fullName evidence="2">DUF4126 family protein</fullName>
    </submittedName>
</protein>
<evidence type="ECO:0000313" key="2">
    <source>
        <dbReference type="EMBL" id="QIN83554.1"/>
    </source>
</evidence>
<dbReference type="InterPro" id="IPR025196">
    <property type="entry name" value="DUF4126"/>
</dbReference>
<evidence type="ECO:0000259" key="1">
    <source>
        <dbReference type="Pfam" id="PF13548"/>
    </source>
</evidence>
<gene>
    <name evidence="2" type="ORF">GBA63_13595</name>
</gene>
<evidence type="ECO:0000313" key="3">
    <source>
        <dbReference type="Proteomes" id="UP000501452"/>
    </source>
</evidence>
<dbReference type="EMBL" id="CP045119">
    <property type="protein sequence ID" value="QIN83554.1"/>
    <property type="molecule type" value="Genomic_DNA"/>
</dbReference>
<dbReference type="Pfam" id="PF13548">
    <property type="entry name" value="DUF4126"/>
    <property type="match status" value="1"/>
</dbReference>
<reference evidence="2 3" key="1">
    <citation type="submission" date="2019-10" db="EMBL/GenBank/DDBJ databases">
        <title>Rubrobacter sp nov SCSIO 52090 isolated from a deep-sea sediment in the South China Sea.</title>
        <authorList>
            <person name="Chen R.W."/>
        </authorList>
    </citation>
    <scope>NUCLEOTIDE SEQUENCE [LARGE SCALE GENOMIC DNA]</scope>
    <source>
        <strain evidence="2 3">SCSIO 52909</strain>
    </source>
</reference>
<dbReference type="KEGG" id="rub:GBA63_13595"/>